<accession>A0A232EJW8</accession>
<feature type="compositionally biased region" description="Polar residues" evidence="1">
    <location>
        <begin position="51"/>
        <end position="60"/>
    </location>
</feature>
<reference evidence="2 3" key="1">
    <citation type="journal article" date="2017" name="Curr. Biol.">
        <title>The Evolution of Venom by Co-option of Single-Copy Genes.</title>
        <authorList>
            <person name="Martinson E.O."/>
            <person name="Mrinalini"/>
            <person name="Kelkar Y.D."/>
            <person name="Chang C.H."/>
            <person name="Werren J.H."/>
        </authorList>
    </citation>
    <scope>NUCLEOTIDE SEQUENCE [LARGE SCALE GENOMIC DNA]</scope>
    <source>
        <strain evidence="2 3">Alberta</strain>
        <tissue evidence="2">Whole body</tissue>
    </source>
</reference>
<dbReference type="EMBL" id="NNAY01003950">
    <property type="protein sequence ID" value="OXU18601.1"/>
    <property type="molecule type" value="Genomic_DNA"/>
</dbReference>
<evidence type="ECO:0000256" key="1">
    <source>
        <dbReference type="SAM" id="MobiDB-lite"/>
    </source>
</evidence>
<feature type="region of interest" description="Disordered" evidence="1">
    <location>
        <begin position="31"/>
        <end position="60"/>
    </location>
</feature>
<organism evidence="2 3">
    <name type="scientific">Trichomalopsis sarcophagae</name>
    <dbReference type="NCBI Taxonomy" id="543379"/>
    <lineage>
        <taxon>Eukaryota</taxon>
        <taxon>Metazoa</taxon>
        <taxon>Ecdysozoa</taxon>
        <taxon>Arthropoda</taxon>
        <taxon>Hexapoda</taxon>
        <taxon>Insecta</taxon>
        <taxon>Pterygota</taxon>
        <taxon>Neoptera</taxon>
        <taxon>Endopterygota</taxon>
        <taxon>Hymenoptera</taxon>
        <taxon>Apocrita</taxon>
        <taxon>Proctotrupomorpha</taxon>
        <taxon>Chalcidoidea</taxon>
        <taxon>Pteromalidae</taxon>
        <taxon>Pteromalinae</taxon>
        <taxon>Trichomalopsis</taxon>
    </lineage>
</organism>
<evidence type="ECO:0000313" key="2">
    <source>
        <dbReference type="EMBL" id="OXU18601.1"/>
    </source>
</evidence>
<dbReference type="AlphaFoldDB" id="A0A232EJW8"/>
<gene>
    <name evidence="2" type="ORF">TSAR_012009</name>
</gene>
<evidence type="ECO:0000313" key="3">
    <source>
        <dbReference type="Proteomes" id="UP000215335"/>
    </source>
</evidence>
<name>A0A232EJW8_9HYME</name>
<protein>
    <submittedName>
        <fullName evidence="2">Uncharacterized protein</fullName>
    </submittedName>
</protein>
<feature type="non-terminal residue" evidence="2">
    <location>
        <position position="60"/>
    </location>
</feature>
<dbReference type="Proteomes" id="UP000215335">
    <property type="component" value="Unassembled WGS sequence"/>
</dbReference>
<sequence length="60" mass="6826">MRTIRAAEKNTPETDWFIHVNNAFCSKSRPPLVSGPMEADQSNFEEHGTDANLNSRRPPR</sequence>
<comment type="caution">
    <text evidence="2">The sequence shown here is derived from an EMBL/GenBank/DDBJ whole genome shotgun (WGS) entry which is preliminary data.</text>
</comment>
<keyword evidence="3" id="KW-1185">Reference proteome</keyword>
<proteinExistence type="predicted"/>